<dbReference type="InterPro" id="IPR017941">
    <property type="entry name" value="Rieske_2Fe-2S"/>
</dbReference>
<gene>
    <name evidence="9" type="ORF">HNQ39_005693</name>
</gene>
<comment type="caution">
    <text evidence="9">The sequence shown here is derived from an EMBL/GenBank/DDBJ whole genome shotgun (WGS) entry which is preliminary data.</text>
</comment>
<keyword evidence="2" id="KW-0479">Metal-binding</keyword>
<keyword evidence="1" id="KW-0001">2Fe-2S</keyword>
<evidence type="ECO:0000256" key="1">
    <source>
        <dbReference type="ARBA" id="ARBA00022714"/>
    </source>
</evidence>
<comment type="cofactor">
    <cofactor evidence="6">
        <name>[2Fe-2S] cluster</name>
        <dbReference type="ChEBI" id="CHEBI:190135"/>
    </cofactor>
</comment>
<dbReference type="Gene3D" id="2.102.10.10">
    <property type="entry name" value="Rieske [2Fe-2S] iron-sulphur domain"/>
    <property type="match status" value="1"/>
</dbReference>
<dbReference type="EMBL" id="JACHGW010000009">
    <property type="protein sequence ID" value="MBB6053846.1"/>
    <property type="molecule type" value="Genomic_DNA"/>
</dbReference>
<dbReference type="PROSITE" id="PS51296">
    <property type="entry name" value="RIESKE"/>
    <property type="match status" value="1"/>
</dbReference>
<proteinExistence type="predicted"/>
<dbReference type="EC" id="1.10.2.-" evidence="9"/>
<evidence type="ECO:0000256" key="5">
    <source>
        <dbReference type="ARBA" id="ARBA00023157"/>
    </source>
</evidence>
<dbReference type="CDD" id="cd03467">
    <property type="entry name" value="Rieske"/>
    <property type="match status" value="1"/>
</dbReference>
<dbReference type="AlphaFoldDB" id="A0A7W9SW01"/>
<keyword evidence="3" id="KW-0408">Iron</keyword>
<name>A0A7W9SW01_ARMRO</name>
<dbReference type="PRINTS" id="PR00162">
    <property type="entry name" value="RIESKE"/>
</dbReference>
<dbReference type="InterPro" id="IPR036922">
    <property type="entry name" value="Rieske_2Fe-2S_sf"/>
</dbReference>
<keyword evidence="9" id="KW-0560">Oxidoreductase</keyword>
<reference evidence="9 10" key="1">
    <citation type="submission" date="2020-08" db="EMBL/GenBank/DDBJ databases">
        <title>Genomic Encyclopedia of Type Strains, Phase IV (KMG-IV): sequencing the most valuable type-strain genomes for metagenomic binning, comparative biology and taxonomic classification.</title>
        <authorList>
            <person name="Goeker M."/>
        </authorList>
    </citation>
    <scope>NUCLEOTIDE SEQUENCE [LARGE SCALE GENOMIC DNA]</scope>
    <source>
        <strain evidence="9 10">DSM 23562</strain>
    </source>
</reference>
<dbReference type="InterPro" id="IPR005805">
    <property type="entry name" value="Rieske_Fe-S_prot_C"/>
</dbReference>
<evidence type="ECO:0000256" key="4">
    <source>
        <dbReference type="ARBA" id="ARBA00023014"/>
    </source>
</evidence>
<dbReference type="PANTHER" id="PTHR10134">
    <property type="entry name" value="CYTOCHROME B-C1 COMPLEX SUBUNIT RIESKE, MITOCHONDRIAL"/>
    <property type="match status" value="1"/>
</dbReference>
<evidence type="ECO:0000256" key="2">
    <source>
        <dbReference type="ARBA" id="ARBA00022723"/>
    </source>
</evidence>
<dbReference type="GO" id="GO:0016020">
    <property type="term" value="C:membrane"/>
    <property type="evidence" value="ECO:0007669"/>
    <property type="project" value="InterPro"/>
</dbReference>
<dbReference type="Proteomes" id="UP000520814">
    <property type="component" value="Unassembled WGS sequence"/>
</dbReference>
<keyword evidence="5" id="KW-1015">Disulfide bond</keyword>
<dbReference type="GO" id="GO:0046872">
    <property type="term" value="F:metal ion binding"/>
    <property type="evidence" value="ECO:0007669"/>
    <property type="project" value="UniProtKB-KW"/>
</dbReference>
<accession>A0A7W9SW01</accession>
<keyword evidence="10" id="KW-1185">Reference proteome</keyword>
<evidence type="ECO:0000313" key="9">
    <source>
        <dbReference type="EMBL" id="MBB6053846.1"/>
    </source>
</evidence>
<organism evidence="9 10">
    <name type="scientific">Armatimonas rosea</name>
    <dbReference type="NCBI Taxonomy" id="685828"/>
    <lineage>
        <taxon>Bacteria</taxon>
        <taxon>Bacillati</taxon>
        <taxon>Armatimonadota</taxon>
        <taxon>Armatimonadia</taxon>
        <taxon>Armatimonadales</taxon>
        <taxon>Armatimonadaceae</taxon>
        <taxon>Armatimonas</taxon>
    </lineage>
</organism>
<dbReference type="RefSeq" id="WP_184203934.1">
    <property type="nucleotide sequence ID" value="NZ_JACHGW010000009.1"/>
</dbReference>
<dbReference type="GO" id="GO:0016705">
    <property type="term" value="F:oxidoreductase activity, acting on paired donors, with incorporation or reduction of molecular oxygen"/>
    <property type="evidence" value="ECO:0007669"/>
    <property type="project" value="UniProtKB-ARBA"/>
</dbReference>
<feature type="transmembrane region" description="Helical" evidence="7">
    <location>
        <begin position="20"/>
        <end position="44"/>
    </location>
</feature>
<dbReference type="GO" id="GO:0004497">
    <property type="term" value="F:monooxygenase activity"/>
    <property type="evidence" value="ECO:0007669"/>
    <property type="project" value="UniProtKB-ARBA"/>
</dbReference>
<dbReference type="InterPro" id="IPR014349">
    <property type="entry name" value="Rieske_Fe-S_prot"/>
</dbReference>
<feature type="domain" description="Rieske" evidence="8">
    <location>
        <begin position="92"/>
        <end position="162"/>
    </location>
</feature>
<dbReference type="GO" id="GO:0051537">
    <property type="term" value="F:2 iron, 2 sulfur cluster binding"/>
    <property type="evidence" value="ECO:0007669"/>
    <property type="project" value="UniProtKB-KW"/>
</dbReference>
<evidence type="ECO:0000313" key="10">
    <source>
        <dbReference type="Proteomes" id="UP000520814"/>
    </source>
</evidence>
<dbReference type="Pfam" id="PF00355">
    <property type="entry name" value="Rieske"/>
    <property type="match status" value="1"/>
</dbReference>
<evidence type="ECO:0000256" key="7">
    <source>
        <dbReference type="SAM" id="Phobius"/>
    </source>
</evidence>
<evidence type="ECO:0000259" key="8">
    <source>
        <dbReference type="PROSITE" id="PS51296"/>
    </source>
</evidence>
<dbReference type="SUPFAM" id="SSF50022">
    <property type="entry name" value="ISP domain"/>
    <property type="match status" value="1"/>
</dbReference>
<sequence length="165" mass="18257">MEPHYNHEPDPETPTRRKVMGSLIGLINAGLAAAIALPALAFLVDPLRRKYATGDWIAVLDDSALAEGETKYVTFEMLVDDGYMKSVRNASVYVSRKGSRLVAYDPSCPHLGCHVEYKKKRDRYICPCHGGVFDSDGERVSGPPPRGLTKIPTRTDGGRIWIRKA</sequence>
<keyword evidence="7" id="KW-0472">Membrane</keyword>
<evidence type="ECO:0000256" key="3">
    <source>
        <dbReference type="ARBA" id="ARBA00023004"/>
    </source>
</evidence>
<keyword evidence="7" id="KW-1133">Transmembrane helix</keyword>
<evidence type="ECO:0000256" key="6">
    <source>
        <dbReference type="ARBA" id="ARBA00034078"/>
    </source>
</evidence>
<keyword evidence="7" id="KW-0812">Transmembrane</keyword>
<keyword evidence="4" id="KW-0411">Iron-sulfur</keyword>
<protein>
    <submittedName>
        <fullName evidence="9">Menaquinol-cytochrome c reductase iron-sulfur subunit</fullName>
        <ecNumber evidence="9">1.10.2.-</ecNumber>
    </submittedName>
</protein>